<evidence type="ECO:0000313" key="2">
    <source>
        <dbReference type="Proteomes" id="UP000243519"/>
    </source>
</evidence>
<dbReference type="OrthoDB" id="2831558at2759"/>
<dbReference type="SUPFAM" id="SSF56112">
    <property type="entry name" value="Protein kinase-like (PK-like)"/>
    <property type="match status" value="1"/>
</dbReference>
<sequence>MDNGREVVAKVPNPNASIPRFTTASEVATMDFARKILDTPAPFVHAWNSQAKSHPVGAEFIIMDKMKGVPLSQVWAKLQLPQKHQVLLAVTRMQKRWLSVSFSHYGSLYYASHLQTPAGSHYIKDGKAVVDSEFALDQLQGESGLMRAEQVWISIEAHVRSEPLPHSMTQLLTASRDFIETVLTGSRASRTNSFRLLKPPKQIALFCGPRLYQPNSETKLAALTHYQQIIDALCRVRVLSSYHTSGMMICMTIIFFVNPSNPEEITGIIDWQSCHISPLYNHNPDPAFFSWDGLEPKTLDLLPRPKLSGLSPEERAAALHEYSYHNIFIGWRKLMQAKNPELYAAVEFRKTAPYGFIFLAHRMFEYGEAHFESLLADLKDTWPDLPAVPSNKPFPFDFSKEEYERIKFSSDNVVAATDLVTEVKEQLGDLWPDKGFIEHDRFDECKFALKEVRLQILEQLAQSEEERAEFDRHWPFK</sequence>
<dbReference type="AlphaFoldDB" id="A0A178FGT5"/>
<evidence type="ECO:0000313" key="1">
    <source>
        <dbReference type="EMBL" id="OAL71125.1"/>
    </source>
</evidence>
<evidence type="ECO:0008006" key="3">
    <source>
        <dbReference type="Google" id="ProtNLM"/>
    </source>
</evidence>
<comment type="caution">
    <text evidence="1">The sequence shown here is derived from an EMBL/GenBank/DDBJ whole genome shotgun (WGS) entry which is preliminary data.</text>
</comment>
<dbReference type="InterPro" id="IPR011009">
    <property type="entry name" value="Kinase-like_dom_sf"/>
</dbReference>
<gene>
    <name evidence="1" type="ORF">A7D00_4788</name>
</gene>
<accession>A0A178FGT5</accession>
<dbReference type="EMBL" id="LHPN01000007">
    <property type="protein sequence ID" value="OAL71125.1"/>
    <property type="molecule type" value="Genomic_DNA"/>
</dbReference>
<dbReference type="InterPro" id="IPR051035">
    <property type="entry name" value="Mito_inheritance_9"/>
</dbReference>
<dbReference type="PANTHER" id="PTHR36091:SF2">
    <property type="entry name" value="AMINOGLYCOSIDE PHOSPHOTRANSFERASE DOMAIN-CONTAINING PROTEIN"/>
    <property type="match status" value="1"/>
</dbReference>
<dbReference type="Proteomes" id="UP000243519">
    <property type="component" value="Unassembled WGS sequence"/>
</dbReference>
<organism evidence="1 2">
    <name type="scientific">Trichophyton violaceum</name>
    <dbReference type="NCBI Taxonomy" id="34388"/>
    <lineage>
        <taxon>Eukaryota</taxon>
        <taxon>Fungi</taxon>
        <taxon>Dikarya</taxon>
        <taxon>Ascomycota</taxon>
        <taxon>Pezizomycotina</taxon>
        <taxon>Eurotiomycetes</taxon>
        <taxon>Eurotiomycetidae</taxon>
        <taxon>Onygenales</taxon>
        <taxon>Arthrodermataceae</taxon>
        <taxon>Trichophyton</taxon>
    </lineage>
</organism>
<reference evidence="1 2" key="1">
    <citation type="submission" date="2016-05" db="EMBL/GenBank/DDBJ databases">
        <title>Genome sequencing of Trichophyton violaceum CMCC(F)T3l isolated from hair.</title>
        <authorList>
            <person name="Zhan P."/>
            <person name="Tao Y."/>
            <person name="Liu W."/>
        </authorList>
    </citation>
    <scope>NUCLEOTIDE SEQUENCE [LARGE SCALE GENOMIC DNA]</scope>
    <source>
        <strain evidence="2">CMCC(F)T3l</strain>
    </source>
</reference>
<keyword evidence="2" id="KW-1185">Reference proteome</keyword>
<dbReference type="GO" id="GO:0005739">
    <property type="term" value="C:mitochondrion"/>
    <property type="evidence" value="ECO:0007669"/>
    <property type="project" value="TreeGrafter"/>
</dbReference>
<dbReference type="PANTHER" id="PTHR36091">
    <property type="entry name" value="ALTERED INHERITANCE OF MITOCHONDRIA PROTEIN 9, MITOCHONDRIAL"/>
    <property type="match status" value="1"/>
</dbReference>
<protein>
    <recommendedName>
        <fullName evidence="3">Phosphotransferase enzyme family protein</fullName>
    </recommendedName>
</protein>
<name>A0A178FGT5_TRIVO</name>
<proteinExistence type="predicted"/>